<dbReference type="OrthoDB" id="2878004at2"/>
<dbReference type="RefSeq" id="WP_129080553.1">
    <property type="nucleotide sequence ID" value="NZ_QOUX01000047.1"/>
</dbReference>
<reference evidence="1 2" key="1">
    <citation type="journal article" date="2019" name="Int. J. Syst. Evol. Microbiol.">
        <title>Anaerobacillus alkaliphilus sp. nov., a novel alkaliphilic and moderately halophilic bacterium.</title>
        <authorList>
            <person name="Borsodi A.K."/>
            <person name="Aszalos J.M."/>
            <person name="Bihari P."/>
            <person name="Nagy I."/>
            <person name="Schumann P."/>
            <person name="Sproer C."/>
            <person name="Kovacs A.L."/>
            <person name="Boka K."/>
            <person name="Dobosy P."/>
            <person name="Ovari M."/>
            <person name="Szili-Kovacs T."/>
            <person name="Toth E."/>
        </authorList>
    </citation>
    <scope>NUCLEOTIDE SEQUENCE [LARGE SCALE GENOMIC DNA]</scope>
    <source>
        <strain evidence="1 2">B16-10</strain>
    </source>
</reference>
<dbReference type="PROSITE" id="PS51257">
    <property type="entry name" value="PROKAR_LIPOPROTEIN"/>
    <property type="match status" value="1"/>
</dbReference>
<sequence length="143" mass="16668">MRKIFSILAFVFIVTACSPGVNLDKMNENTVINKMKAEGENQYHLYTFWIEFPSTYREDTDMTDELGEKSEIHSNTFDYSMVNTEVIRLISFQKKEHAKEYIKALNIDEFPTFIVLDNKGIILRTTNVNEINEFLGEHQMDGL</sequence>
<evidence type="ECO:0000313" key="2">
    <source>
        <dbReference type="Proteomes" id="UP000290649"/>
    </source>
</evidence>
<dbReference type="EMBL" id="QOUX01000047">
    <property type="protein sequence ID" value="RXI96578.1"/>
    <property type="molecule type" value="Genomic_DNA"/>
</dbReference>
<keyword evidence="2" id="KW-1185">Reference proteome</keyword>
<name>A0A4Q0VMP3_9BACI</name>
<organism evidence="1 2">
    <name type="scientific">Anaerobacillus alkaliphilus</name>
    <dbReference type="NCBI Taxonomy" id="1548597"/>
    <lineage>
        <taxon>Bacteria</taxon>
        <taxon>Bacillati</taxon>
        <taxon>Bacillota</taxon>
        <taxon>Bacilli</taxon>
        <taxon>Bacillales</taxon>
        <taxon>Bacillaceae</taxon>
        <taxon>Anaerobacillus</taxon>
    </lineage>
</organism>
<accession>A0A4Q0VMP3</accession>
<comment type="caution">
    <text evidence="1">The sequence shown here is derived from an EMBL/GenBank/DDBJ whole genome shotgun (WGS) entry which is preliminary data.</text>
</comment>
<evidence type="ECO:0000313" key="1">
    <source>
        <dbReference type="EMBL" id="RXI96578.1"/>
    </source>
</evidence>
<proteinExistence type="predicted"/>
<dbReference type="Proteomes" id="UP000290649">
    <property type="component" value="Unassembled WGS sequence"/>
</dbReference>
<protein>
    <submittedName>
        <fullName evidence="1">Uncharacterized protein</fullName>
    </submittedName>
</protein>
<dbReference type="AlphaFoldDB" id="A0A4Q0VMP3"/>
<gene>
    <name evidence="1" type="ORF">DS745_23020</name>
</gene>